<dbReference type="SUPFAM" id="SSF51445">
    <property type="entry name" value="(Trans)glycosidases"/>
    <property type="match status" value="1"/>
</dbReference>
<protein>
    <submittedName>
        <fullName evidence="9">Alpha-glucosidase</fullName>
    </submittedName>
</protein>
<dbReference type="Gene3D" id="2.60.40.1180">
    <property type="entry name" value="Golgi alpha-mannosidase II"/>
    <property type="match status" value="1"/>
</dbReference>
<proteinExistence type="predicted"/>
<dbReference type="InterPro" id="IPR017853">
    <property type="entry name" value="GH"/>
</dbReference>
<dbReference type="EMBL" id="LGIA01000059">
    <property type="protein sequence ID" value="KOH45948.1"/>
    <property type="molecule type" value="Genomic_DNA"/>
</dbReference>
<dbReference type="AlphaFoldDB" id="A0A0L8VC64"/>
<evidence type="ECO:0000256" key="1">
    <source>
        <dbReference type="ARBA" id="ARBA00001913"/>
    </source>
</evidence>
<feature type="domain" description="Glycosyl-hydrolase 97 C-terminal oligomerisation" evidence="8">
    <location>
        <begin position="568"/>
        <end position="656"/>
    </location>
</feature>
<dbReference type="PATRIC" id="fig|1409788.3.peg.1259"/>
<keyword evidence="3" id="KW-0378">Hydrolase</keyword>
<evidence type="ECO:0000259" key="7">
    <source>
        <dbReference type="Pfam" id="PF14508"/>
    </source>
</evidence>
<feature type="domain" description="Glycosyl-hydrolase 97 N-terminal" evidence="7">
    <location>
        <begin position="35"/>
        <end position="297"/>
    </location>
</feature>
<evidence type="ECO:0000313" key="10">
    <source>
        <dbReference type="Proteomes" id="UP000036958"/>
    </source>
</evidence>
<sequence>MNKFLTSTRMYKISLFLFFIFLIIGTSKADDQTILSPDGKLKVTVSVNAGVPTYQIDYNGKLFLKPSPIGLKTNVGDFTQGLVLGENGSSQALDESYALPNIKKSQVHYQANEQVFSFSKDDKPAFDLVFRVSNNDVAFRYQVFPQHDRRSCVVNEETSGFVLPEGTTTFLCPQSAPMGGFARTSPSYETSYTVDAPMGENGWGNGYTFPCLFKVNDNGWVLISETGVDSRYCASRLIGHADGLYTIGFPQEGENNGNGTVAPGIPLPGETPWRTITLGESLTPIVETTVPFDVVEPRYEASQEYEYTKGSWSWIIKMDGGTVFDVQKQYIDFSSEMGYGTILVDALWDTQIGRDKIEELAAYGKSKNVALYLWYNSNGYWNDAPQGPRGIMDNPIARRKEMAWMQRIGVKGIKVDFFGGDKQVTMKQYEDILYDANDFGIMVIFHGCTLPRGWERMYPNFASSEAVLASEMLHFSQGACNNEAFSACLHPFIRNTVASMDFGGSALNKFYNGNNTPNRGSKRITSDVFALATAVLFQSSVQHFALAPNNLTDAPEWAINFMKEVPSTWDEVRLIDGYPGKYVVLARRKGNKWYIAGINAQKETIKLKVTLPMIEAGAQMQVYHDDADLNGQVASVKMGKKQEVELEIPENGGVLVVN</sequence>
<dbReference type="Proteomes" id="UP000036958">
    <property type="component" value="Unassembled WGS sequence"/>
</dbReference>
<keyword evidence="10" id="KW-1185">Reference proteome</keyword>
<dbReference type="RefSeq" id="WP_204374913.1">
    <property type="nucleotide sequence ID" value="NZ_LGIA01000059.1"/>
</dbReference>
<comment type="cofactor">
    <cofactor evidence="1">
        <name>Ca(2+)</name>
        <dbReference type="ChEBI" id="CHEBI:29108"/>
    </cofactor>
</comment>
<dbReference type="InterPro" id="IPR014718">
    <property type="entry name" value="GH-type_carb-bd"/>
</dbReference>
<dbReference type="GO" id="GO:0030246">
    <property type="term" value="F:carbohydrate binding"/>
    <property type="evidence" value="ECO:0007669"/>
    <property type="project" value="InterPro"/>
</dbReference>
<dbReference type="Gene3D" id="2.70.98.10">
    <property type="match status" value="1"/>
</dbReference>
<dbReference type="InterPro" id="IPR013785">
    <property type="entry name" value="Aldolase_TIM"/>
</dbReference>
<gene>
    <name evidence="9" type="ORF">NC99_12360</name>
</gene>
<evidence type="ECO:0000313" key="9">
    <source>
        <dbReference type="EMBL" id="KOH45948.1"/>
    </source>
</evidence>
<dbReference type="InterPro" id="IPR029486">
    <property type="entry name" value="GH97_N"/>
</dbReference>
<dbReference type="STRING" id="1409788.NC99_12360"/>
<dbReference type="InterPro" id="IPR013780">
    <property type="entry name" value="Glyco_hydro_b"/>
</dbReference>
<reference evidence="10" key="1">
    <citation type="submission" date="2015-07" db="EMBL/GenBank/DDBJ databases">
        <title>Genome sequencing of Sunxiuqinia dokdonensis strain SK.</title>
        <authorList>
            <person name="Ahn S."/>
            <person name="Kim B.-C."/>
        </authorList>
    </citation>
    <scope>NUCLEOTIDE SEQUENCE [LARGE SCALE GENOMIC DNA]</scope>
    <source>
        <strain evidence="10">SK</strain>
    </source>
</reference>
<dbReference type="Gene3D" id="3.20.20.70">
    <property type="entry name" value="Aldolase class I"/>
    <property type="match status" value="1"/>
</dbReference>
<dbReference type="Pfam" id="PF10566">
    <property type="entry name" value="Glyco_hydro_97"/>
    <property type="match status" value="1"/>
</dbReference>
<comment type="caution">
    <text evidence="9">The sequence shown here is derived from an EMBL/GenBank/DDBJ whole genome shotgun (WGS) entry which is preliminary data.</text>
</comment>
<dbReference type="PANTHER" id="PTHR35803:SF2">
    <property type="entry name" value="RETAINING ALPHA-GALACTOSIDASE"/>
    <property type="match status" value="1"/>
</dbReference>
<name>A0A0L8VC64_9BACT</name>
<evidence type="ECO:0000256" key="3">
    <source>
        <dbReference type="ARBA" id="ARBA00022801"/>
    </source>
</evidence>
<dbReference type="PANTHER" id="PTHR35803">
    <property type="entry name" value="GLUCAN 1,4-ALPHA-GLUCOSIDASE SUSB-RELATED"/>
    <property type="match status" value="1"/>
</dbReference>
<dbReference type="GO" id="GO:0016798">
    <property type="term" value="F:hydrolase activity, acting on glycosyl bonds"/>
    <property type="evidence" value="ECO:0007669"/>
    <property type="project" value="UniProtKB-KW"/>
</dbReference>
<evidence type="ECO:0000256" key="2">
    <source>
        <dbReference type="ARBA" id="ARBA00011245"/>
    </source>
</evidence>
<accession>A0A0L8VC64</accession>
<evidence type="ECO:0000256" key="4">
    <source>
        <dbReference type="ARBA" id="ARBA00022837"/>
    </source>
</evidence>
<dbReference type="InterPro" id="IPR029483">
    <property type="entry name" value="GH97_C"/>
</dbReference>
<dbReference type="Pfam" id="PF14509">
    <property type="entry name" value="GH97_C"/>
    <property type="match status" value="1"/>
</dbReference>
<keyword evidence="5" id="KW-0326">Glycosidase</keyword>
<dbReference type="Pfam" id="PF14508">
    <property type="entry name" value="GH97_N"/>
    <property type="match status" value="1"/>
</dbReference>
<dbReference type="InterPro" id="IPR019563">
    <property type="entry name" value="GH97_catalytic"/>
</dbReference>
<organism evidence="9 10">
    <name type="scientific">Sunxiuqinia dokdonensis</name>
    <dbReference type="NCBI Taxonomy" id="1409788"/>
    <lineage>
        <taxon>Bacteria</taxon>
        <taxon>Pseudomonadati</taxon>
        <taxon>Bacteroidota</taxon>
        <taxon>Bacteroidia</taxon>
        <taxon>Marinilabiliales</taxon>
        <taxon>Prolixibacteraceae</taxon>
        <taxon>Sunxiuqinia</taxon>
    </lineage>
</organism>
<dbReference type="InterPro" id="IPR052720">
    <property type="entry name" value="Glycosyl_hydrolase_97"/>
</dbReference>
<keyword evidence="4" id="KW-0106">Calcium</keyword>
<evidence type="ECO:0000259" key="6">
    <source>
        <dbReference type="Pfam" id="PF10566"/>
    </source>
</evidence>
<evidence type="ECO:0000259" key="8">
    <source>
        <dbReference type="Pfam" id="PF14509"/>
    </source>
</evidence>
<evidence type="ECO:0000256" key="5">
    <source>
        <dbReference type="ARBA" id="ARBA00023295"/>
    </source>
</evidence>
<comment type="subunit">
    <text evidence="2">Monomer.</text>
</comment>
<feature type="domain" description="Glycosyl-hydrolase 97 catalytic" evidence="6">
    <location>
        <begin position="311"/>
        <end position="467"/>
    </location>
</feature>